<evidence type="ECO:0000313" key="2">
    <source>
        <dbReference type="EMBL" id="MFK7001307.1"/>
    </source>
</evidence>
<proteinExistence type="predicted"/>
<sequence length="348" mass="41134">MKITEINKKEAEEQLINEKKIVDYDTREFVVEHIIKKFQENEYKIPPYQREFVWNTEKQSRFIESILLDLPIPYIFFADDSTDGKLEIVDGSQRIRTLVSFYENRLSLTGLSKLDKLNNFRFEDLIESRQRRFLRKTLRSIELTEKADFEVKKDIFRRINTDPYDLTDMEIRKGIYEGSDFYKLLTDCSSITLFNEICPISDKRKKRGEAEELILRYFAYKDGYQDFVHRVDVFLDNYIEKQNKKQIDVEKMKQEFINMLTFVKEFFPNGFKKGTSHKSTPRVRFEAISVGVSLAINEKPNLNPANVTNWLDSSDFKKLTTSDGANSRNYVVGRIEYVRNNLLNNGSN</sequence>
<dbReference type="PANTHER" id="PTHR39639">
    <property type="entry name" value="CHROMOSOME 16, WHOLE GENOME SHOTGUN SEQUENCE"/>
    <property type="match status" value="1"/>
</dbReference>
<accession>A0ABW8P9R9</accession>
<evidence type="ECO:0000259" key="1">
    <source>
        <dbReference type="Pfam" id="PF03235"/>
    </source>
</evidence>
<gene>
    <name evidence="2" type="ORF">V3I07_10410</name>
</gene>
<dbReference type="PANTHER" id="PTHR39639:SF1">
    <property type="entry name" value="DUF262 DOMAIN-CONTAINING PROTEIN"/>
    <property type="match status" value="1"/>
</dbReference>
<dbReference type="EMBL" id="JAZGZP010000014">
    <property type="protein sequence ID" value="MFK7001307.1"/>
    <property type="molecule type" value="Genomic_DNA"/>
</dbReference>
<protein>
    <submittedName>
        <fullName evidence="2">DUF262 domain-containing protein</fullName>
    </submittedName>
</protein>
<dbReference type="Pfam" id="PF03235">
    <property type="entry name" value="GmrSD_N"/>
    <property type="match status" value="1"/>
</dbReference>
<keyword evidence="3" id="KW-1185">Reference proteome</keyword>
<reference evidence="2 3" key="1">
    <citation type="submission" date="2024-02" db="EMBL/GenBank/DDBJ databases">
        <title>Comparative Genomic Analysis of Flavobacterium Species Causing Columnaris Disease of Freshwater Fish in Thailand: Insights into Virulence and Resistance Mechanisms.</title>
        <authorList>
            <person name="Nguyen D."/>
            <person name="Chokmangmeepisarn P."/>
            <person name="Khianchaikhan K."/>
            <person name="Morishita M."/>
            <person name="Bunnoy A."/>
            <person name="Rodkhum C."/>
        </authorList>
    </citation>
    <scope>NUCLEOTIDE SEQUENCE [LARGE SCALE GENOMIC DNA]</scope>
    <source>
        <strain evidence="2 3">CNRT2201</strain>
    </source>
</reference>
<name>A0ABW8P9R9_9FLAO</name>
<dbReference type="RefSeq" id="WP_088398695.1">
    <property type="nucleotide sequence ID" value="NZ_JAZGZP010000014.1"/>
</dbReference>
<organism evidence="2 3">
    <name type="scientific">Flavobacterium oreochromis</name>
    <dbReference type="NCBI Taxonomy" id="2906078"/>
    <lineage>
        <taxon>Bacteria</taxon>
        <taxon>Pseudomonadati</taxon>
        <taxon>Bacteroidota</taxon>
        <taxon>Flavobacteriia</taxon>
        <taxon>Flavobacteriales</taxon>
        <taxon>Flavobacteriaceae</taxon>
        <taxon>Flavobacterium</taxon>
    </lineage>
</organism>
<dbReference type="Proteomes" id="UP001621706">
    <property type="component" value="Unassembled WGS sequence"/>
</dbReference>
<feature type="domain" description="GmrSD restriction endonucleases N-terminal" evidence="1">
    <location>
        <begin position="33"/>
        <end position="176"/>
    </location>
</feature>
<evidence type="ECO:0000313" key="3">
    <source>
        <dbReference type="Proteomes" id="UP001621706"/>
    </source>
</evidence>
<comment type="caution">
    <text evidence="2">The sequence shown here is derived from an EMBL/GenBank/DDBJ whole genome shotgun (WGS) entry which is preliminary data.</text>
</comment>
<dbReference type="InterPro" id="IPR004919">
    <property type="entry name" value="GmrSD_N"/>
</dbReference>